<dbReference type="VEuPathDB" id="VectorBase:GPPI014287"/>
<evidence type="ECO:0000313" key="1">
    <source>
        <dbReference type="EnsemblMetazoa" id="GPPI014287-PA"/>
    </source>
</evidence>
<dbReference type="AlphaFoldDB" id="A0A1B0AZX7"/>
<dbReference type="EnsemblMetazoa" id="GPPI014287-RA">
    <property type="protein sequence ID" value="GPPI014287-PA"/>
    <property type="gene ID" value="GPPI014287"/>
</dbReference>
<keyword evidence="2" id="KW-1185">Reference proteome</keyword>
<organism evidence="1 2">
    <name type="scientific">Glossina palpalis gambiensis</name>
    <dbReference type="NCBI Taxonomy" id="67801"/>
    <lineage>
        <taxon>Eukaryota</taxon>
        <taxon>Metazoa</taxon>
        <taxon>Ecdysozoa</taxon>
        <taxon>Arthropoda</taxon>
        <taxon>Hexapoda</taxon>
        <taxon>Insecta</taxon>
        <taxon>Pterygota</taxon>
        <taxon>Neoptera</taxon>
        <taxon>Endopterygota</taxon>
        <taxon>Diptera</taxon>
        <taxon>Brachycera</taxon>
        <taxon>Muscomorpha</taxon>
        <taxon>Hippoboscoidea</taxon>
        <taxon>Glossinidae</taxon>
        <taxon>Glossina</taxon>
    </lineage>
</organism>
<accession>A0A1B0AZX7</accession>
<sequence length="166" mass="18155">MAQVESFIEPLLVYLLHKTPKGRLCKKEVSGIYGYVKGPFDFQRISQTCSLLIENKFLPNTVALTREGCFSNSHNVPLLLSLLSSSVKEIVAQPLLISSTNSDVLVAVELTAESSILFNDFLFGDTAKCIKFLSITSLRLIGGVVVLNGVASLEKRLALLKLLVLN</sequence>
<name>A0A1B0AZX7_9MUSC</name>
<evidence type="ECO:0000313" key="2">
    <source>
        <dbReference type="Proteomes" id="UP000092460"/>
    </source>
</evidence>
<dbReference type="Proteomes" id="UP000092460">
    <property type="component" value="Unassembled WGS sequence"/>
</dbReference>
<proteinExistence type="predicted"/>
<reference evidence="2" key="1">
    <citation type="submission" date="2015-01" db="EMBL/GenBank/DDBJ databases">
        <authorList>
            <person name="Aksoy S."/>
            <person name="Warren W."/>
            <person name="Wilson R.K."/>
        </authorList>
    </citation>
    <scope>NUCLEOTIDE SEQUENCE [LARGE SCALE GENOMIC DNA]</scope>
    <source>
        <strain evidence="2">IAEA</strain>
    </source>
</reference>
<reference evidence="1" key="2">
    <citation type="submission" date="2020-05" db="UniProtKB">
        <authorList>
            <consortium name="EnsemblMetazoa"/>
        </authorList>
    </citation>
    <scope>IDENTIFICATION</scope>
    <source>
        <strain evidence="1">IAEA</strain>
    </source>
</reference>
<protein>
    <submittedName>
        <fullName evidence="1">Uncharacterized protein</fullName>
    </submittedName>
</protein>
<dbReference type="EMBL" id="JXJN01006483">
    <property type="status" value="NOT_ANNOTATED_CDS"/>
    <property type="molecule type" value="Genomic_DNA"/>
</dbReference>